<organism evidence="3 4">
    <name type="scientific">Sphingomonas aliaeris</name>
    <dbReference type="NCBI Taxonomy" id="2759526"/>
    <lineage>
        <taxon>Bacteria</taxon>
        <taxon>Pseudomonadati</taxon>
        <taxon>Pseudomonadota</taxon>
        <taxon>Alphaproteobacteria</taxon>
        <taxon>Sphingomonadales</taxon>
        <taxon>Sphingomonadaceae</taxon>
        <taxon>Sphingomonas</taxon>
    </lineage>
</organism>
<evidence type="ECO:0000313" key="3">
    <source>
        <dbReference type="EMBL" id="QQV76095.1"/>
    </source>
</evidence>
<keyword evidence="2" id="KW-0472">Membrane</keyword>
<accession>A0A974NSI4</accession>
<keyword evidence="4" id="KW-1185">Reference proteome</keyword>
<reference evidence="4" key="1">
    <citation type="submission" date="2020-09" db="EMBL/GenBank/DDBJ databases">
        <title>Sphingomonas sp., a new species isolated from pork steak.</title>
        <authorList>
            <person name="Heidler von Heilborn D."/>
        </authorList>
    </citation>
    <scope>NUCLEOTIDE SEQUENCE [LARGE SCALE GENOMIC DNA]</scope>
</reference>
<feature type="transmembrane region" description="Helical" evidence="2">
    <location>
        <begin position="6"/>
        <end position="22"/>
    </location>
</feature>
<dbReference type="KEGG" id="sari:H5J25_11085"/>
<proteinExistence type="predicted"/>
<name>A0A974NSI4_9SPHN</name>
<sequence>MFDNPFSMVVAIILIVTIGKVVQARHRAHRDDAGTGFSPARNEGAAEAENRHLREELKAMKDRLAVLERIATENNDSGARLDREIDRLRDRS</sequence>
<dbReference type="Proteomes" id="UP000595894">
    <property type="component" value="Chromosome"/>
</dbReference>
<dbReference type="RefSeq" id="WP_202090970.1">
    <property type="nucleotide sequence ID" value="NZ_CP061035.1"/>
</dbReference>
<dbReference type="EMBL" id="CP061035">
    <property type="protein sequence ID" value="QQV76095.1"/>
    <property type="molecule type" value="Genomic_DNA"/>
</dbReference>
<keyword evidence="2" id="KW-1133">Transmembrane helix</keyword>
<protein>
    <submittedName>
        <fullName evidence="3">Uncharacterized protein</fullName>
    </submittedName>
</protein>
<keyword evidence="2" id="KW-0812">Transmembrane</keyword>
<gene>
    <name evidence="3" type="ORF">H5J25_11085</name>
</gene>
<evidence type="ECO:0000256" key="2">
    <source>
        <dbReference type="SAM" id="Phobius"/>
    </source>
</evidence>
<evidence type="ECO:0000256" key="1">
    <source>
        <dbReference type="SAM" id="MobiDB-lite"/>
    </source>
</evidence>
<dbReference type="AlphaFoldDB" id="A0A974NSI4"/>
<evidence type="ECO:0000313" key="4">
    <source>
        <dbReference type="Proteomes" id="UP000595894"/>
    </source>
</evidence>
<feature type="region of interest" description="Disordered" evidence="1">
    <location>
        <begin position="29"/>
        <end position="49"/>
    </location>
</feature>